<feature type="transmembrane region" description="Helical" evidence="1">
    <location>
        <begin position="119"/>
        <end position="137"/>
    </location>
</feature>
<reference evidence="2 3" key="1">
    <citation type="submission" date="2020-04" db="EMBL/GenBank/DDBJ databases">
        <title>The draft genome of Kluyvera sichuanensis strain SCKS090646.</title>
        <authorList>
            <person name="Wei L."/>
            <person name="Liu L."/>
            <person name="Feng Y."/>
            <person name="Zong Z."/>
        </authorList>
    </citation>
    <scope>NUCLEOTIDE SEQUENCE [LARGE SCALE GENOMIC DNA]</scope>
    <source>
        <strain evidence="2 3">090646</strain>
    </source>
</reference>
<evidence type="ECO:0000313" key="3">
    <source>
        <dbReference type="Proteomes" id="UP000607331"/>
    </source>
</evidence>
<dbReference type="Proteomes" id="UP000607331">
    <property type="component" value="Unassembled WGS sequence"/>
</dbReference>
<keyword evidence="1" id="KW-0472">Membrane</keyword>
<keyword evidence="1" id="KW-0812">Transmembrane</keyword>
<accession>A0ABR6S193</accession>
<proteinExistence type="predicted"/>
<keyword evidence="1" id="KW-1133">Transmembrane helix</keyword>
<evidence type="ECO:0000256" key="1">
    <source>
        <dbReference type="SAM" id="Phobius"/>
    </source>
</evidence>
<gene>
    <name evidence="2" type="ORF">HII27_25900</name>
</gene>
<feature type="transmembrane region" description="Helical" evidence="1">
    <location>
        <begin position="78"/>
        <end position="107"/>
    </location>
</feature>
<feature type="transmembrane region" description="Helical" evidence="1">
    <location>
        <begin position="48"/>
        <end position="72"/>
    </location>
</feature>
<keyword evidence="3" id="KW-1185">Reference proteome</keyword>
<organism evidence="2 3">
    <name type="scientific">Kluyvera sichuanensis</name>
    <dbReference type="NCBI Taxonomy" id="2725494"/>
    <lineage>
        <taxon>Bacteria</taxon>
        <taxon>Pseudomonadati</taxon>
        <taxon>Pseudomonadota</taxon>
        <taxon>Gammaproteobacteria</taxon>
        <taxon>Enterobacterales</taxon>
        <taxon>Enterobacteriaceae</taxon>
        <taxon>Kluyvera</taxon>
    </lineage>
</organism>
<evidence type="ECO:0000313" key="2">
    <source>
        <dbReference type="EMBL" id="MBC1189096.1"/>
    </source>
</evidence>
<name>A0ABR6S193_9ENTR</name>
<feature type="transmembrane region" description="Helical" evidence="1">
    <location>
        <begin position="20"/>
        <end position="41"/>
    </location>
</feature>
<sequence length="174" mass="17532">MSVRVNNTAPMNKNIAERAIAMSAAIAGAGLLVKLSMAVSVIQSLAQLFALGLSFAVGMMLASTGSMVRYGFPLSAVGWLLVLLSLLGGQTGLVLLPGIVAGGLGLGLAHGRLMAGNKVANALSSLAALVAVLLIQANAAPGIHGYGFAFAVVIDLTLLGLVLVLVRIAETDRG</sequence>
<comment type="caution">
    <text evidence="2">The sequence shown here is derived from an EMBL/GenBank/DDBJ whole genome shotgun (WGS) entry which is preliminary data.</text>
</comment>
<dbReference type="EMBL" id="JABBJF010000048">
    <property type="protein sequence ID" value="MBC1189096.1"/>
    <property type="molecule type" value="Genomic_DNA"/>
</dbReference>
<feature type="transmembrane region" description="Helical" evidence="1">
    <location>
        <begin position="143"/>
        <end position="166"/>
    </location>
</feature>
<protein>
    <submittedName>
        <fullName evidence="2">Uncharacterized protein</fullName>
    </submittedName>
</protein>
<dbReference type="RefSeq" id="WP_185670128.1">
    <property type="nucleotide sequence ID" value="NZ_JABBJF010000048.1"/>
</dbReference>